<evidence type="ECO:0000313" key="3">
    <source>
        <dbReference type="Proteomes" id="UP000223834"/>
    </source>
</evidence>
<dbReference type="RefSeq" id="WP_098771920.1">
    <property type="nucleotide sequence ID" value="NZ_NUIQ01000305.1"/>
</dbReference>
<dbReference type="EMBL" id="NUIQ01000305">
    <property type="protein sequence ID" value="PGO63110.1"/>
    <property type="molecule type" value="Genomic_DNA"/>
</dbReference>
<dbReference type="CDD" id="cd00093">
    <property type="entry name" value="HTH_XRE"/>
    <property type="match status" value="1"/>
</dbReference>
<dbReference type="GO" id="GO:0003677">
    <property type="term" value="F:DNA binding"/>
    <property type="evidence" value="ECO:0007669"/>
    <property type="project" value="InterPro"/>
</dbReference>
<evidence type="ECO:0000313" key="2">
    <source>
        <dbReference type="EMBL" id="PGO63110.1"/>
    </source>
</evidence>
<sequence>MNPNILKMFMELADVSQQQLAQLLGVHQTTVSAWLVERHKMSKTHTDKLTRIIGEQNVFLLELHSGSMQVMSKDLKKRLEGRV</sequence>
<dbReference type="InterPro" id="IPR001387">
    <property type="entry name" value="Cro/C1-type_HTH"/>
</dbReference>
<dbReference type="Proteomes" id="UP000223834">
    <property type="component" value="Unassembled WGS sequence"/>
</dbReference>
<dbReference type="InterPro" id="IPR010982">
    <property type="entry name" value="Lambda_DNA-bd_dom_sf"/>
</dbReference>
<dbReference type="Pfam" id="PF01381">
    <property type="entry name" value="HTH_3"/>
    <property type="match status" value="1"/>
</dbReference>
<name>A0A9X7C6E0_BACCE</name>
<evidence type="ECO:0000259" key="1">
    <source>
        <dbReference type="PROSITE" id="PS50943"/>
    </source>
</evidence>
<accession>A0A9X7C6E0</accession>
<dbReference type="SMART" id="SM00530">
    <property type="entry name" value="HTH_XRE"/>
    <property type="match status" value="1"/>
</dbReference>
<dbReference type="AlphaFoldDB" id="A0A9X7C6E0"/>
<comment type="caution">
    <text evidence="2">The sequence shown here is derived from an EMBL/GenBank/DDBJ whole genome shotgun (WGS) entry which is preliminary data.</text>
</comment>
<protein>
    <submittedName>
        <fullName evidence="2">Transcriptional regulator</fullName>
    </submittedName>
</protein>
<gene>
    <name evidence="2" type="ORF">CN980_28250</name>
</gene>
<dbReference type="Gene3D" id="1.10.260.40">
    <property type="entry name" value="lambda repressor-like DNA-binding domains"/>
    <property type="match status" value="1"/>
</dbReference>
<dbReference type="PROSITE" id="PS50943">
    <property type="entry name" value="HTH_CROC1"/>
    <property type="match status" value="1"/>
</dbReference>
<reference evidence="2 3" key="1">
    <citation type="submission" date="2017-09" db="EMBL/GenBank/DDBJ databases">
        <title>Large-scale bioinformatics analysis of Bacillus genomes uncovers conserved roles of natural products in bacterial physiology.</title>
        <authorList>
            <consortium name="Agbiome Team Llc"/>
            <person name="Bleich R.M."/>
            <person name="Grubbs K.J."/>
            <person name="Santa Maria K.C."/>
            <person name="Allen S.E."/>
            <person name="Farag S."/>
            <person name="Shank E.A."/>
            <person name="Bowers A."/>
        </authorList>
    </citation>
    <scope>NUCLEOTIDE SEQUENCE [LARGE SCALE GENOMIC DNA]</scope>
    <source>
        <strain evidence="2 3">AFS049141</strain>
    </source>
</reference>
<feature type="domain" description="HTH cro/C1-type" evidence="1">
    <location>
        <begin position="6"/>
        <end position="34"/>
    </location>
</feature>
<organism evidence="2 3">
    <name type="scientific">Bacillus cereus</name>
    <dbReference type="NCBI Taxonomy" id="1396"/>
    <lineage>
        <taxon>Bacteria</taxon>
        <taxon>Bacillati</taxon>
        <taxon>Bacillota</taxon>
        <taxon>Bacilli</taxon>
        <taxon>Bacillales</taxon>
        <taxon>Bacillaceae</taxon>
        <taxon>Bacillus</taxon>
        <taxon>Bacillus cereus group</taxon>
    </lineage>
</organism>
<dbReference type="SUPFAM" id="SSF47413">
    <property type="entry name" value="lambda repressor-like DNA-binding domains"/>
    <property type="match status" value="1"/>
</dbReference>
<proteinExistence type="predicted"/>